<evidence type="ECO:0000313" key="5">
    <source>
        <dbReference type="Proteomes" id="UP000277236"/>
    </source>
</evidence>
<dbReference type="PANTHER" id="PTHR43420">
    <property type="entry name" value="ACETYLTRANSFERASE"/>
    <property type="match status" value="1"/>
</dbReference>
<protein>
    <submittedName>
        <fullName evidence="4">Acetyltransferase</fullName>
    </submittedName>
</protein>
<evidence type="ECO:0000256" key="1">
    <source>
        <dbReference type="ARBA" id="ARBA00022679"/>
    </source>
</evidence>
<comment type="caution">
    <text evidence="4">The sequence shown here is derived from an EMBL/GenBank/DDBJ whole genome shotgun (WGS) entry which is preliminary data.</text>
</comment>
<gene>
    <name evidence="4" type="ORF">ALQ04_00306</name>
</gene>
<keyword evidence="1 4" id="KW-0808">Transferase</keyword>
<dbReference type="CDD" id="cd04301">
    <property type="entry name" value="NAT_SF"/>
    <property type="match status" value="1"/>
</dbReference>
<reference evidence="4 5" key="1">
    <citation type="submission" date="2018-08" db="EMBL/GenBank/DDBJ databases">
        <title>Recombination of ecologically and evolutionarily significant loci maintains genetic cohesion in the Pseudomonas syringae species complex.</title>
        <authorList>
            <person name="Dillon M."/>
            <person name="Thakur S."/>
            <person name="Almeida R.N.D."/>
            <person name="Weir B.S."/>
            <person name="Guttman D.S."/>
        </authorList>
    </citation>
    <scope>NUCLEOTIDE SEQUENCE [LARGE SCALE GENOMIC DNA]</scope>
    <source>
        <strain evidence="4 5">ICMP 3353</strain>
    </source>
</reference>
<dbReference type="PROSITE" id="PS51186">
    <property type="entry name" value="GNAT"/>
    <property type="match status" value="1"/>
</dbReference>
<proteinExistence type="predicted"/>
<dbReference type="InterPro" id="IPR016181">
    <property type="entry name" value="Acyl_CoA_acyltransferase"/>
</dbReference>
<dbReference type="Gene3D" id="3.40.630.30">
    <property type="match status" value="1"/>
</dbReference>
<sequence>MTLFAENLEPAEIALLKRATYQDAALLESFFHSFQEVAFCLWQDTKCLQRILTRDTTIAYMAENAQGEIVGAVMGGVLGTRGTINHLAVSPEYRGQGVGQCLVDAATTDMKRLNVRRMFLFVDDDNLVGRNFWNSLGFHEPKGEITCEKDL</sequence>
<evidence type="ECO:0000259" key="3">
    <source>
        <dbReference type="PROSITE" id="PS51186"/>
    </source>
</evidence>
<dbReference type="InterPro" id="IPR000182">
    <property type="entry name" value="GNAT_dom"/>
</dbReference>
<dbReference type="GO" id="GO:0016747">
    <property type="term" value="F:acyltransferase activity, transferring groups other than amino-acyl groups"/>
    <property type="evidence" value="ECO:0007669"/>
    <property type="project" value="InterPro"/>
</dbReference>
<dbReference type="EMBL" id="RBRE01000017">
    <property type="protein sequence ID" value="RMQ49210.1"/>
    <property type="molecule type" value="Genomic_DNA"/>
</dbReference>
<dbReference type="AlphaFoldDB" id="A0A3M4M689"/>
<organism evidence="4 5">
    <name type="scientific">Pseudomonas cichorii</name>
    <dbReference type="NCBI Taxonomy" id="36746"/>
    <lineage>
        <taxon>Bacteria</taxon>
        <taxon>Pseudomonadati</taxon>
        <taxon>Pseudomonadota</taxon>
        <taxon>Gammaproteobacteria</taxon>
        <taxon>Pseudomonadales</taxon>
        <taxon>Pseudomonadaceae</taxon>
        <taxon>Pseudomonas</taxon>
    </lineage>
</organism>
<dbReference type="Pfam" id="PF00583">
    <property type="entry name" value="Acetyltransf_1"/>
    <property type="match status" value="1"/>
</dbReference>
<dbReference type="InterPro" id="IPR050680">
    <property type="entry name" value="YpeA/RimI_acetyltransf"/>
</dbReference>
<name>A0A3M4M689_PSECI</name>
<dbReference type="SUPFAM" id="SSF55729">
    <property type="entry name" value="Acyl-CoA N-acyltransferases (Nat)"/>
    <property type="match status" value="1"/>
</dbReference>
<accession>A0A3M4M689</accession>
<evidence type="ECO:0000313" key="4">
    <source>
        <dbReference type="EMBL" id="RMQ49210.1"/>
    </source>
</evidence>
<evidence type="ECO:0000256" key="2">
    <source>
        <dbReference type="ARBA" id="ARBA00023315"/>
    </source>
</evidence>
<feature type="domain" description="N-acetyltransferase" evidence="3">
    <location>
        <begin position="14"/>
        <end position="151"/>
    </location>
</feature>
<keyword evidence="2" id="KW-0012">Acyltransferase</keyword>
<dbReference type="Proteomes" id="UP000277236">
    <property type="component" value="Unassembled WGS sequence"/>
</dbReference>